<dbReference type="SMART" id="SM00880">
    <property type="entry name" value="CHAD"/>
    <property type="match status" value="1"/>
</dbReference>
<dbReference type="InterPro" id="IPR007899">
    <property type="entry name" value="CHAD_dom"/>
</dbReference>
<organism evidence="3 4">
    <name type="scientific">Thermophilibacter provencensis</name>
    <dbReference type="NCBI Taxonomy" id="1852386"/>
    <lineage>
        <taxon>Bacteria</taxon>
        <taxon>Bacillati</taxon>
        <taxon>Actinomycetota</taxon>
        <taxon>Coriobacteriia</taxon>
        <taxon>Coriobacteriales</taxon>
        <taxon>Atopobiaceae</taxon>
        <taxon>Thermophilibacter</taxon>
    </lineage>
</organism>
<dbReference type="PANTHER" id="PTHR39339">
    <property type="entry name" value="SLR1444 PROTEIN"/>
    <property type="match status" value="1"/>
</dbReference>
<reference evidence="3 4" key="2">
    <citation type="submission" date="2023-06" db="EMBL/GenBank/DDBJ databases">
        <title>Identification and characterization of horizontal gene transfer across gut microbiota members of farm animals based on homology search.</title>
        <authorList>
            <person name="Schwarzerova J."/>
            <person name="Nykrynova M."/>
            <person name="Jureckova K."/>
            <person name="Cejkova D."/>
            <person name="Rychlik I."/>
        </authorList>
    </citation>
    <scope>NUCLEOTIDE SEQUENCE [LARGE SCALE GENOMIC DNA]</scope>
    <source>
        <strain evidence="3 4">153_Feed</strain>
    </source>
</reference>
<dbReference type="Gene3D" id="3.40.50.1240">
    <property type="entry name" value="Phosphoglycerate mutase-like"/>
    <property type="match status" value="1"/>
</dbReference>
<dbReference type="EMBL" id="JAUDEA010000006">
    <property type="protein sequence ID" value="MDM8271138.1"/>
    <property type="molecule type" value="Genomic_DNA"/>
</dbReference>
<feature type="compositionally biased region" description="Basic and acidic residues" evidence="1">
    <location>
        <begin position="451"/>
        <end position="461"/>
    </location>
</feature>
<dbReference type="PANTHER" id="PTHR39339:SF1">
    <property type="entry name" value="CHAD DOMAIN-CONTAINING PROTEIN"/>
    <property type="match status" value="1"/>
</dbReference>
<comment type="caution">
    <text evidence="3">The sequence shown here is derived from an EMBL/GenBank/DDBJ whole genome shotgun (WGS) entry which is preliminary data.</text>
</comment>
<evidence type="ECO:0000313" key="3">
    <source>
        <dbReference type="EMBL" id="MDM8271138.1"/>
    </source>
</evidence>
<dbReference type="InterPro" id="IPR013078">
    <property type="entry name" value="His_Pase_superF_clade-1"/>
</dbReference>
<dbReference type="SUPFAM" id="SSF53254">
    <property type="entry name" value="Phosphoglycerate mutase-like"/>
    <property type="match status" value="1"/>
</dbReference>
<dbReference type="CDD" id="cd07067">
    <property type="entry name" value="HP_PGM_like"/>
    <property type="match status" value="1"/>
</dbReference>
<dbReference type="Pfam" id="PF00300">
    <property type="entry name" value="His_Phos_1"/>
    <property type="match status" value="1"/>
</dbReference>
<feature type="region of interest" description="Disordered" evidence="1">
    <location>
        <begin position="422"/>
        <end position="468"/>
    </location>
</feature>
<feature type="domain" description="CHAD" evidence="2">
    <location>
        <begin position="157"/>
        <end position="439"/>
    </location>
</feature>
<evidence type="ECO:0000256" key="1">
    <source>
        <dbReference type="SAM" id="MobiDB-lite"/>
    </source>
</evidence>
<dbReference type="RefSeq" id="WP_289511228.1">
    <property type="nucleotide sequence ID" value="NZ_JAUDEA010000006.1"/>
</dbReference>
<evidence type="ECO:0000313" key="4">
    <source>
        <dbReference type="Proteomes" id="UP001529256"/>
    </source>
</evidence>
<evidence type="ECO:0000259" key="2">
    <source>
        <dbReference type="PROSITE" id="PS51708"/>
    </source>
</evidence>
<keyword evidence="4" id="KW-1185">Reference proteome</keyword>
<dbReference type="InterPro" id="IPR029033">
    <property type="entry name" value="His_PPase_superfam"/>
</dbReference>
<dbReference type="Proteomes" id="UP001529256">
    <property type="component" value="Unassembled WGS sequence"/>
</dbReference>
<accession>A0ABT7V3G4</accession>
<dbReference type="PROSITE" id="PS51708">
    <property type="entry name" value="CHAD"/>
    <property type="match status" value="1"/>
</dbReference>
<proteinExistence type="predicted"/>
<protein>
    <submittedName>
        <fullName evidence="3">CHAD domain-containing protein</fullName>
    </submittedName>
</protein>
<feature type="compositionally biased region" description="Basic and acidic residues" evidence="1">
    <location>
        <begin position="427"/>
        <end position="436"/>
    </location>
</feature>
<sequence length="468" mass="50895">MVKTLVLVRHGAPEASSPTGSDLDRKLTSSGTRALRVAYPRTFGLLGDEVRPLVWSSPAIRALETADVVAAATGAEDIEVHQSLYAQDISAFLAELETADALCVIAVGHAPFVDHLATRLLGVCPQFGKGTAAAIDLPTGPSGRGVLRWYVAGPEVASWEELALVERGVAGAAGVLTDCTEEFLSSPDDPEKLLQFRIAIRRVRSLLQFLAPWQSKKQNRRCEHVLKELQVASAHLRALDILSETVAGLVESGELGENSLLPMACAKERSLECGSFVTHMRKLHAAKDLKRLARDLGQLSWKTRVAEKGLTAEDFRERFDTLFNEVDEDLFGLDLRDGDAVYVARRDTKEMHYVAERLGDVLGAERAQMSEALDEIQRELGALSDARSNKQLADECAKSPRFRGVRADLGVVARDQAEVVSAITSGLERRESDARPAKKKAEKAPKPGKAGKAEKAAKDDKGDEAEEE</sequence>
<dbReference type="SMART" id="SM00855">
    <property type="entry name" value="PGAM"/>
    <property type="match status" value="1"/>
</dbReference>
<dbReference type="Pfam" id="PF05235">
    <property type="entry name" value="CHAD"/>
    <property type="match status" value="1"/>
</dbReference>
<reference evidence="4" key="1">
    <citation type="submission" date="2023-06" db="EMBL/GenBank/DDBJ databases">
        <title>Identification and characterization of horizontal gene transfer across gut microbiota members of farm animals based on homology search.</title>
        <authorList>
            <person name="Zeman M."/>
            <person name="Kubasova T."/>
            <person name="Jahodarova E."/>
            <person name="Nykrynova M."/>
            <person name="Rychlik I."/>
        </authorList>
    </citation>
    <scope>NUCLEOTIDE SEQUENCE [LARGE SCALE GENOMIC DNA]</scope>
    <source>
        <strain evidence="4">153_Feed</strain>
    </source>
</reference>
<name>A0ABT7V3G4_9ACTN</name>
<reference evidence="3 4" key="3">
    <citation type="submission" date="2023-06" db="EMBL/GenBank/DDBJ databases">
        <authorList>
            <person name="Zeman M."/>
            <person name="Kubasova T."/>
            <person name="Jahodarova E."/>
            <person name="Nykrynova M."/>
            <person name="Rychlik I."/>
        </authorList>
    </citation>
    <scope>NUCLEOTIDE SEQUENCE [LARGE SCALE GENOMIC DNA]</scope>
    <source>
        <strain evidence="3 4">153_Feed</strain>
    </source>
</reference>
<gene>
    <name evidence="3" type="ORF">QUW25_05555</name>
</gene>
<dbReference type="InterPro" id="IPR038186">
    <property type="entry name" value="CHAD_dom_sf"/>
</dbReference>
<dbReference type="Gene3D" id="1.40.20.10">
    <property type="entry name" value="CHAD domain"/>
    <property type="match status" value="1"/>
</dbReference>